<dbReference type="Proteomes" id="UP001195914">
    <property type="component" value="Unassembled WGS sequence"/>
</dbReference>
<keyword evidence="4" id="KW-0378">Hydrolase</keyword>
<keyword evidence="12" id="KW-1185">Reference proteome</keyword>
<evidence type="ECO:0000256" key="2">
    <source>
        <dbReference type="ARBA" id="ARBA00012552"/>
    </source>
</evidence>
<sequence>MVASNGSAKRAKTNPDSECQPFKDPGYAYVEVQRQFEVNKRRIKLPACMMEQEIVDAIKYNDVVMITGDTGCGKSTQVPQFLYENGFCVGNTIIGVTQVRRVACMALYRQVSLELNSKTLVGYQFRFNKAYNQQACKIKFMTDGILLQEIKQDLMCSRYSVLIVDEAHDRNLNCDLLIGILSRVVKARREQFDSGESALPPLKLVIMSATIRAEDFLGAKIFEGKIAHRHIATEFKRNVIHFARKTVSDYVADAYDKVLKIHRRLPPGSVLVFLTGKGELSRLKKLLAPHEKKSTAEPSPPIQKPDDIPDDDAIFELESDDDESDTYIGVSNQQSVDAEGGLRDTSYILIATRSEHNEQPESVIDVHRDDTMVSTYTNKASNPLDSQHSNGQCNNTEQDVINDNDSGVSVEGNPCCTYGSAMDDNSNAHTVAIFHGRVVKTDTESDPEDSEESDYKVELDILSKSYQKLSDIKWQGAGSGSGSLRVIVLHASQTMETQMAAFSPPKDDERVVILSTNVAETAVTLPNIRYVIDCGKEKRRLDDVVSGISRFVICDISKASADQRAGRAGRVGSGHCYRQYTSSVYETLFNDYAPVEIASCNMESSILLLSSIGINNPFDFPFLTKPPIENVRSALHVLAVMGAIKIPLQLDQNRLSTHNEVTTNPFKIPPSYPYRPSFEVLQELKQAQITTLGHYLALLPIQPRFAKMLYCVLSKGGDAKTLRTACCVVSALAFGAANLVFQRIPGDDSKCKALPSLRSDLELFIWLCCRFSQASKTEASSFCRQYGVNEKLLCEVFQQAHQLYNVLHTSLGEAVQPMEVDWLSPLETPNHNVKRIIEDAIVECMVDKVAVISKSLSTEAQSSAPNSYRTGALMTARKEVFLQRPYARHKPECVVYNGLVGDDKIKMQDVILTDASTICTLRSPLIVGSRTQKTPLPCYDIQKDCVQAFVTRIYAPLDFTLGIAKTTMNPEHPLATRVFAQNLCFGHIFPELSEFASSLTLGFNDFLLPAKATGPLGLMLMALRRTHVSSRSAFLEARKKDAHFLIVEYSNLLKPETFDEDHFKRIFRHIGEK</sequence>
<dbReference type="CDD" id="cd18791">
    <property type="entry name" value="SF2_C_RHA"/>
    <property type="match status" value="1"/>
</dbReference>
<dbReference type="GO" id="GO:0003724">
    <property type="term" value="F:RNA helicase activity"/>
    <property type="evidence" value="ECO:0007669"/>
    <property type="project" value="UniProtKB-EC"/>
</dbReference>
<feature type="domain" description="Helicase ATP-binding" evidence="9">
    <location>
        <begin position="55"/>
        <end position="229"/>
    </location>
</feature>
<reference evidence="11" key="1">
    <citation type="journal article" date="2014" name="Nucleic Acids Res.">
        <title>The evolutionary dynamics of variant antigen genes in Babesia reveal a history of genomic innovation underlying host-parasite interaction.</title>
        <authorList>
            <person name="Jackson A.P."/>
            <person name="Otto T.D."/>
            <person name="Darby A."/>
            <person name="Ramaprasad A."/>
            <person name="Xia D."/>
            <person name="Echaide I.E."/>
            <person name="Farber M."/>
            <person name="Gahlot S."/>
            <person name="Gamble J."/>
            <person name="Gupta D."/>
            <person name="Gupta Y."/>
            <person name="Jackson L."/>
            <person name="Malandrin L."/>
            <person name="Malas T.B."/>
            <person name="Moussa E."/>
            <person name="Nair M."/>
            <person name="Reid A.J."/>
            <person name="Sanders M."/>
            <person name="Sharma J."/>
            <person name="Tracey A."/>
            <person name="Quail M.A."/>
            <person name="Weir W."/>
            <person name="Wastling J.M."/>
            <person name="Hall N."/>
            <person name="Willadsen P."/>
            <person name="Lingelbach K."/>
            <person name="Shiels B."/>
            <person name="Tait A."/>
            <person name="Berriman M."/>
            <person name="Allred D.R."/>
            <person name="Pain A."/>
        </authorList>
    </citation>
    <scope>NUCLEOTIDE SEQUENCE</scope>
    <source>
        <strain evidence="11">1802A</strain>
    </source>
</reference>
<feature type="domain" description="Helicase C-terminal" evidence="10">
    <location>
        <begin position="425"/>
        <end position="613"/>
    </location>
</feature>
<dbReference type="SUPFAM" id="SSF52540">
    <property type="entry name" value="P-loop containing nucleoside triphosphate hydrolases"/>
    <property type="match status" value="1"/>
</dbReference>
<evidence type="ECO:0000313" key="12">
    <source>
        <dbReference type="Proteomes" id="UP001195914"/>
    </source>
</evidence>
<evidence type="ECO:0000256" key="4">
    <source>
        <dbReference type="ARBA" id="ARBA00022801"/>
    </source>
</evidence>
<dbReference type="GO" id="GO:0016787">
    <property type="term" value="F:hydrolase activity"/>
    <property type="evidence" value="ECO:0007669"/>
    <property type="project" value="UniProtKB-KW"/>
</dbReference>
<protein>
    <recommendedName>
        <fullName evidence="2">RNA helicase</fullName>
        <ecNumber evidence="2">3.6.4.13</ecNumber>
    </recommendedName>
</protein>
<dbReference type="AlphaFoldDB" id="A0AAD9LHA6"/>
<evidence type="ECO:0000259" key="10">
    <source>
        <dbReference type="PROSITE" id="PS51194"/>
    </source>
</evidence>
<dbReference type="PROSITE" id="PS51194">
    <property type="entry name" value="HELICASE_CTER"/>
    <property type="match status" value="1"/>
</dbReference>
<dbReference type="PANTHER" id="PTHR18934:SF99">
    <property type="entry name" value="ATP-DEPENDENT RNA HELICASE DHX37-RELATED"/>
    <property type="match status" value="1"/>
</dbReference>
<dbReference type="PROSITE" id="PS51192">
    <property type="entry name" value="HELICASE_ATP_BIND_1"/>
    <property type="match status" value="1"/>
</dbReference>
<dbReference type="GO" id="GO:0005524">
    <property type="term" value="F:ATP binding"/>
    <property type="evidence" value="ECO:0007669"/>
    <property type="project" value="UniProtKB-KW"/>
</dbReference>
<dbReference type="PANTHER" id="PTHR18934">
    <property type="entry name" value="ATP-DEPENDENT RNA HELICASE"/>
    <property type="match status" value="1"/>
</dbReference>
<dbReference type="GO" id="GO:0005730">
    <property type="term" value="C:nucleolus"/>
    <property type="evidence" value="ECO:0007669"/>
    <property type="project" value="TreeGrafter"/>
</dbReference>
<dbReference type="InterPro" id="IPR027417">
    <property type="entry name" value="P-loop_NTPase"/>
</dbReference>
<dbReference type="Gene3D" id="3.40.50.300">
    <property type="entry name" value="P-loop containing nucleotide triphosphate hydrolases"/>
    <property type="match status" value="3"/>
</dbReference>
<feature type="region of interest" description="Disordered" evidence="8">
    <location>
        <begin position="1"/>
        <end position="20"/>
    </location>
</feature>
<evidence type="ECO:0000256" key="5">
    <source>
        <dbReference type="ARBA" id="ARBA00022806"/>
    </source>
</evidence>
<feature type="region of interest" description="Disordered" evidence="8">
    <location>
        <begin position="289"/>
        <end position="312"/>
    </location>
</feature>
<keyword evidence="6" id="KW-0067">ATP-binding</keyword>
<name>A0AAD9LHA6_BABDI</name>
<accession>A0AAD9LHA6</accession>
<dbReference type="InterPro" id="IPR042035">
    <property type="entry name" value="DEAH_win-hel_dom"/>
</dbReference>
<evidence type="ECO:0000259" key="9">
    <source>
        <dbReference type="PROSITE" id="PS51192"/>
    </source>
</evidence>
<dbReference type="EC" id="3.6.4.13" evidence="2"/>
<evidence type="ECO:0000256" key="6">
    <source>
        <dbReference type="ARBA" id="ARBA00022840"/>
    </source>
</evidence>
<evidence type="ECO:0000256" key="7">
    <source>
        <dbReference type="ARBA" id="ARBA00047984"/>
    </source>
</evidence>
<dbReference type="Gene3D" id="1.10.10.2130">
    <property type="entry name" value="DEAH helicase family, winged-helix domain"/>
    <property type="match status" value="1"/>
</dbReference>
<comment type="caution">
    <text evidence="11">The sequence shown here is derived from an EMBL/GenBank/DDBJ whole genome shotgun (WGS) entry which is preliminary data.</text>
</comment>
<dbReference type="GO" id="GO:0000462">
    <property type="term" value="P:maturation of SSU-rRNA from tricistronic rRNA transcript (SSU-rRNA, 5.8S rRNA, LSU-rRNA)"/>
    <property type="evidence" value="ECO:0007669"/>
    <property type="project" value="TreeGrafter"/>
</dbReference>
<comment type="similarity">
    <text evidence="1">Belongs to the DEAD box helicase family. DEAH subfamily.</text>
</comment>
<evidence type="ECO:0000256" key="8">
    <source>
        <dbReference type="SAM" id="MobiDB-lite"/>
    </source>
</evidence>
<dbReference type="SMART" id="SM00847">
    <property type="entry name" value="HA2"/>
    <property type="match status" value="1"/>
</dbReference>
<dbReference type="SMART" id="SM00487">
    <property type="entry name" value="DEXDc"/>
    <property type="match status" value="1"/>
</dbReference>
<dbReference type="Pfam" id="PF00271">
    <property type="entry name" value="Helicase_C"/>
    <property type="match status" value="1"/>
</dbReference>
<dbReference type="InterPro" id="IPR014001">
    <property type="entry name" value="Helicase_ATP-bd"/>
</dbReference>
<reference evidence="11" key="2">
    <citation type="submission" date="2021-05" db="EMBL/GenBank/DDBJ databases">
        <authorList>
            <person name="Pain A."/>
        </authorList>
    </citation>
    <scope>NUCLEOTIDE SEQUENCE</scope>
    <source>
        <strain evidence="11">1802A</strain>
    </source>
</reference>
<comment type="catalytic activity">
    <reaction evidence="7">
        <text>ATP + H2O = ADP + phosphate + H(+)</text>
        <dbReference type="Rhea" id="RHEA:13065"/>
        <dbReference type="ChEBI" id="CHEBI:15377"/>
        <dbReference type="ChEBI" id="CHEBI:15378"/>
        <dbReference type="ChEBI" id="CHEBI:30616"/>
        <dbReference type="ChEBI" id="CHEBI:43474"/>
        <dbReference type="ChEBI" id="CHEBI:456216"/>
        <dbReference type="EC" id="3.6.4.13"/>
    </reaction>
</comment>
<dbReference type="EMBL" id="JAHBMH010000044">
    <property type="protein sequence ID" value="KAK1936321.1"/>
    <property type="molecule type" value="Genomic_DNA"/>
</dbReference>
<organism evidence="11 12">
    <name type="scientific">Babesia divergens</name>
    <dbReference type="NCBI Taxonomy" id="32595"/>
    <lineage>
        <taxon>Eukaryota</taxon>
        <taxon>Sar</taxon>
        <taxon>Alveolata</taxon>
        <taxon>Apicomplexa</taxon>
        <taxon>Aconoidasida</taxon>
        <taxon>Piroplasmida</taxon>
        <taxon>Babesiidae</taxon>
        <taxon>Babesia</taxon>
    </lineage>
</organism>
<dbReference type="InterPro" id="IPR001650">
    <property type="entry name" value="Helicase_C-like"/>
</dbReference>
<evidence type="ECO:0000256" key="3">
    <source>
        <dbReference type="ARBA" id="ARBA00022741"/>
    </source>
</evidence>
<gene>
    <name evidence="11" type="ORF">X943_002758</name>
</gene>
<dbReference type="GO" id="GO:0003723">
    <property type="term" value="F:RNA binding"/>
    <property type="evidence" value="ECO:0007669"/>
    <property type="project" value="TreeGrafter"/>
</dbReference>
<dbReference type="FunFam" id="3.40.50.300:FF:000637">
    <property type="entry name" value="ATP-dependent RNA helicase DHX37/DHR1"/>
    <property type="match status" value="1"/>
</dbReference>
<evidence type="ECO:0000256" key="1">
    <source>
        <dbReference type="ARBA" id="ARBA00008792"/>
    </source>
</evidence>
<proteinExistence type="inferred from homology"/>
<keyword evidence="5 11" id="KW-0347">Helicase</keyword>
<dbReference type="SMART" id="SM00490">
    <property type="entry name" value="HELICc"/>
    <property type="match status" value="1"/>
</dbReference>
<evidence type="ECO:0000313" key="11">
    <source>
        <dbReference type="EMBL" id="KAK1936321.1"/>
    </source>
</evidence>
<dbReference type="InterPro" id="IPR007502">
    <property type="entry name" value="Helicase-assoc_dom"/>
</dbReference>
<keyword evidence="3" id="KW-0547">Nucleotide-binding</keyword>